<evidence type="ECO:0000313" key="2">
    <source>
        <dbReference type="Proteomes" id="UP001611383"/>
    </source>
</evidence>
<dbReference type="PROSITE" id="PS51257">
    <property type="entry name" value="PROKAR_LIPOPROTEIN"/>
    <property type="match status" value="1"/>
</dbReference>
<proteinExistence type="predicted"/>
<keyword evidence="2" id="KW-1185">Reference proteome</keyword>
<sequence length="209" mass="23276">MGLRAGWACLWLLGCASSPGLGSGGPDNYGYNPEGKVWVRGPWDEIRSSPNADEVIDQLCPAVMKLPRVQRREYGQEYCGAIYSLGDGIYYASHPSPLGSAVLINPTKRKMCRPPRYVEDPRGHVSVLADFHSHPWPYSRMSEEDMLEKNQLWSIRLQFDTTCRVMKLIPYLGVARPGEVYERRGGEWVLIGIIKPENKATGVVSPPGG</sequence>
<protein>
    <recommendedName>
        <fullName evidence="3">JAB domain-containing protein</fullName>
    </recommendedName>
</protein>
<name>A0ABY9X7B8_9BACT</name>
<evidence type="ECO:0000313" key="1">
    <source>
        <dbReference type="EMBL" id="WNG51292.1"/>
    </source>
</evidence>
<dbReference type="SUPFAM" id="SSF102712">
    <property type="entry name" value="JAB1/MPN domain"/>
    <property type="match status" value="1"/>
</dbReference>
<organism evidence="1 2">
    <name type="scientific">Archangium minus</name>
    <dbReference type="NCBI Taxonomy" id="83450"/>
    <lineage>
        <taxon>Bacteria</taxon>
        <taxon>Pseudomonadati</taxon>
        <taxon>Myxococcota</taxon>
        <taxon>Myxococcia</taxon>
        <taxon>Myxococcales</taxon>
        <taxon>Cystobacterineae</taxon>
        <taxon>Archangiaceae</taxon>
        <taxon>Archangium</taxon>
    </lineage>
</organism>
<evidence type="ECO:0008006" key="3">
    <source>
        <dbReference type="Google" id="ProtNLM"/>
    </source>
</evidence>
<reference evidence="1 2" key="1">
    <citation type="submission" date="2019-08" db="EMBL/GenBank/DDBJ databases">
        <title>Archangium and Cystobacter genomes.</title>
        <authorList>
            <person name="Chen I.-C.K."/>
            <person name="Wielgoss S."/>
        </authorList>
    </citation>
    <scope>NUCLEOTIDE SEQUENCE [LARGE SCALE GENOMIC DNA]</scope>
    <source>
        <strain evidence="1 2">Cbm 6</strain>
    </source>
</reference>
<accession>A0ABY9X7B8</accession>
<gene>
    <name evidence="1" type="ORF">F0U60_49560</name>
</gene>
<dbReference type="EMBL" id="CP043494">
    <property type="protein sequence ID" value="WNG51292.1"/>
    <property type="molecule type" value="Genomic_DNA"/>
</dbReference>
<dbReference type="Proteomes" id="UP001611383">
    <property type="component" value="Chromosome"/>
</dbReference>